<organism evidence="1 2">
    <name type="scientific">Hymenobacter arizonensis</name>
    <name type="common">Siccationidurans arizonensis</name>
    <dbReference type="NCBI Taxonomy" id="1227077"/>
    <lineage>
        <taxon>Bacteria</taxon>
        <taxon>Pseudomonadati</taxon>
        <taxon>Bacteroidota</taxon>
        <taxon>Cytophagia</taxon>
        <taxon>Cytophagales</taxon>
        <taxon>Hymenobacteraceae</taxon>
        <taxon>Hymenobacter</taxon>
    </lineage>
</organism>
<dbReference type="InterPro" id="IPR025412">
    <property type="entry name" value="DUF4304"/>
</dbReference>
<dbReference type="Pfam" id="PF14137">
    <property type="entry name" value="DUF4304"/>
    <property type="match status" value="1"/>
</dbReference>
<evidence type="ECO:0000313" key="2">
    <source>
        <dbReference type="Proteomes" id="UP000199029"/>
    </source>
</evidence>
<dbReference type="STRING" id="1227077.SAMN04515668_4871"/>
<gene>
    <name evidence="1" type="ORF">SAMN04515668_4871</name>
</gene>
<evidence type="ECO:0008006" key="3">
    <source>
        <dbReference type="Google" id="ProtNLM"/>
    </source>
</evidence>
<dbReference type="Proteomes" id="UP000199029">
    <property type="component" value="Unassembled WGS sequence"/>
</dbReference>
<dbReference type="EMBL" id="FOXS01000010">
    <property type="protein sequence ID" value="SFQ82718.1"/>
    <property type="molecule type" value="Genomic_DNA"/>
</dbReference>
<sequence>MSTTPTAAQAQFHHVVAQVLAPLLKTRGYRKSGSLFRFYDPSGWGKLVAVQKSAATDGHRVRFRLNLGVYLPETEWAFRGAAPTTPGQFTVPLCVVRTSVGRLDGSHRDVWYEASEQIPPEALCQQVAHDLTAHVLPFLDQFTSRQTVLAHLCTRARTTRCSRPLKRCFGAAIRRRRSPGSRKNGRVPLPPGSGRGWRGCNTVFRIGKPGKRNRYRFPKAIDSTVSVNFP</sequence>
<protein>
    <recommendedName>
        <fullName evidence="3">DUF4304 domain-containing protein</fullName>
    </recommendedName>
</protein>
<name>A0A1I6BP57_HYMAR</name>
<reference evidence="2" key="1">
    <citation type="submission" date="2016-10" db="EMBL/GenBank/DDBJ databases">
        <authorList>
            <person name="Varghese N."/>
            <person name="Submissions S."/>
        </authorList>
    </citation>
    <scope>NUCLEOTIDE SEQUENCE [LARGE SCALE GENOMIC DNA]</scope>
    <source>
        <strain evidence="2">OR362-8,ATCC BAA-1266,JCM 13504</strain>
    </source>
</reference>
<keyword evidence="2" id="KW-1185">Reference proteome</keyword>
<dbReference type="AlphaFoldDB" id="A0A1I6BP57"/>
<proteinExistence type="predicted"/>
<dbReference type="RefSeq" id="WP_177204898.1">
    <property type="nucleotide sequence ID" value="NZ_FOXS01000010.1"/>
</dbReference>
<evidence type="ECO:0000313" key="1">
    <source>
        <dbReference type="EMBL" id="SFQ82718.1"/>
    </source>
</evidence>
<accession>A0A1I6BP57</accession>